<dbReference type="PANTHER" id="PTHR47618:SF1">
    <property type="entry name" value="BIFUNCTIONAL OLIGORIBONUCLEASE AND PAP PHOSPHATASE NRNA"/>
    <property type="match status" value="1"/>
</dbReference>
<dbReference type="InterPro" id="IPR003156">
    <property type="entry name" value="DHHA1_dom"/>
</dbReference>
<dbReference type="AlphaFoldDB" id="A0A0H5SI14"/>
<gene>
    <name evidence="3" type="ORF">HHT355_1249</name>
</gene>
<dbReference type="Gene3D" id="3.90.1640.10">
    <property type="entry name" value="inorganic pyrophosphatase (n-terminal core)"/>
    <property type="match status" value="1"/>
</dbReference>
<dbReference type="GO" id="GO:0003676">
    <property type="term" value="F:nucleic acid binding"/>
    <property type="evidence" value="ECO:0007669"/>
    <property type="project" value="InterPro"/>
</dbReference>
<feature type="domain" description="DHHA1" evidence="2">
    <location>
        <begin position="223"/>
        <end position="314"/>
    </location>
</feature>
<dbReference type="Pfam" id="PF02272">
    <property type="entry name" value="DHHA1"/>
    <property type="match status" value="1"/>
</dbReference>
<dbReference type="InterPro" id="IPR038763">
    <property type="entry name" value="DHH_sf"/>
</dbReference>
<dbReference type="Pfam" id="PF01368">
    <property type="entry name" value="DHH"/>
    <property type="match status" value="1"/>
</dbReference>
<dbReference type="SUPFAM" id="SSF64182">
    <property type="entry name" value="DHH phosphoesterases"/>
    <property type="match status" value="1"/>
</dbReference>
<dbReference type="EMBL" id="CVTD020000015">
    <property type="protein sequence ID" value="CRZ34451.1"/>
    <property type="molecule type" value="Genomic_DNA"/>
</dbReference>
<dbReference type="Proteomes" id="UP000236497">
    <property type="component" value="Unassembled WGS sequence"/>
</dbReference>
<accession>A0A0H5SI14</accession>
<evidence type="ECO:0008006" key="5">
    <source>
        <dbReference type="Google" id="ProtNLM"/>
    </source>
</evidence>
<evidence type="ECO:0000313" key="3">
    <source>
        <dbReference type="EMBL" id="CRZ34451.1"/>
    </source>
</evidence>
<keyword evidence="4" id="KW-1185">Reference proteome</keyword>
<name>A0A0H5SI14_HERHM</name>
<dbReference type="InterPro" id="IPR051319">
    <property type="entry name" value="Oligoribo/pAp-PDE_c-di-AMP_PDE"/>
</dbReference>
<organism evidence="3 4">
    <name type="scientific">Herbinix hemicellulosilytica</name>
    <dbReference type="NCBI Taxonomy" id="1564487"/>
    <lineage>
        <taxon>Bacteria</taxon>
        <taxon>Bacillati</taxon>
        <taxon>Bacillota</taxon>
        <taxon>Clostridia</taxon>
        <taxon>Lachnospirales</taxon>
        <taxon>Lachnospiraceae</taxon>
        <taxon>Herbinix</taxon>
    </lineage>
</organism>
<evidence type="ECO:0000259" key="2">
    <source>
        <dbReference type="Pfam" id="PF02272"/>
    </source>
</evidence>
<evidence type="ECO:0000313" key="4">
    <source>
        <dbReference type="Proteomes" id="UP000236497"/>
    </source>
</evidence>
<protein>
    <recommendedName>
        <fullName evidence="5">Phosphoesterase RecJ-like protein</fullName>
    </recommendedName>
</protein>
<evidence type="ECO:0000259" key="1">
    <source>
        <dbReference type="Pfam" id="PF01368"/>
    </source>
</evidence>
<sequence>MSIFTNKNIEDALLNSKKVAIAGHIRPDGDCIGSCTALYMYLNECRKELGLERVDVYLEPFGEEFNILSGTEHIRHTSDNDEVYDVFISLDSSSPDRLGFAIKYFESAKKRICIDHHITNVFFADINHVVADASSTCEVLYNLMDNSRITKDIAKSLYIGIVHDTGMFKNSSTSDKTMEIAAGLIRKGIDFTRLIDETFIQKTYMQLQIMGRCLMESQVLLGGKVIVSSIERKVLDFYGASFGDLNGIIDQLRTAKGCEVAIFIYETNENEHKVSLRSNSIVDVSKIAYYFGGGGHIKAAGCTMAGTVQDIINTLTPHIEEQLRAGNAL</sequence>
<reference evidence="3 4" key="1">
    <citation type="submission" date="2015-06" db="EMBL/GenBank/DDBJ databases">
        <authorList>
            <person name="Wibberg Daniel"/>
        </authorList>
    </citation>
    <scope>NUCLEOTIDE SEQUENCE [LARGE SCALE GENOMIC DNA]</scope>
    <source>
        <strain evidence="3 4">T3/55T</strain>
    </source>
</reference>
<feature type="domain" description="DDH" evidence="1">
    <location>
        <begin position="18"/>
        <end position="161"/>
    </location>
</feature>
<dbReference type="PANTHER" id="PTHR47618">
    <property type="entry name" value="BIFUNCTIONAL OLIGORIBONUCLEASE AND PAP PHOSPHATASE NRNA"/>
    <property type="match status" value="1"/>
</dbReference>
<dbReference type="Gene3D" id="3.10.310.30">
    <property type="match status" value="1"/>
</dbReference>
<proteinExistence type="predicted"/>
<dbReference type="RefSeq" id="WP_103202564.1">
    <property type="nucleotide sequence ID" value="NZ_CVTD020000015.1"/>
</dbReference>
<dbReference type="OrthoDB" id="9803668at2"/>
<dbReference type="InterPro" id="IPR001667">
    <property type="entry name" value="DDH_dom"/>
</dbReference>